<keyword evidence="2" id="KW-1185">Reference proteome</keyword>
<accession>A0ACB8YK94</accession>
<name>A0ACB8YK94_ARCLA</name>
<reference evidence="1 2" key="2">
    <citation type="journal article" date="2022" name="Mol. Ecol. Resour.">
        <title>The genomes of chicory, endive, great burdock and yacon provide insights into Asteraceae paleo-polyploidization history and plant inulin production.</title>
        <authorList>
            <person name="Fan W."/>
            <person name="Wang S."/>
            <person name="Wang H."/>
            <person name="Wang A."/>
            <person name="Jiang F."/>
            <person name="Liu H."/>
            <person name="Zhao H."/>
            <person name="Xu D."/>
            <person name="Zhang Y."/>
        </authorList>
    </citation>
    <scope>NUCLEOTIDE SEQUENCE [LARGE SCALE GENOMIC DNA]</scope>
    <source>
        <strain evidence="2">cv. Niubang</strain>
    </source>
</reference>
<dbReference type="Proteomes" id="UP001055879">
    <property type="component" value="Linkage Group LG12"/>
</dbReference>
<sequence length="240" mass="26751">MKIHLQNTHQKPNKSPMDFNPNQPPIPQEQETETLMTNTSGGSRRIPAMKVVEYMLSSMSTDLLRKFPDNSAFDFDYTQSSIWSPLVPHPSNPPSPTPHLQRKLSYDVDEHDGMIWHRSGCSGGGETGIRTTGVAMKKLTANIKGKIADSCVFSCFKIQSKIGKKKKMMMKRKRGGLRGFDQLESVSISSDSCGAVADRGCSSPNRRKGWKKVLKAASNQFKKTMKKKDFGVHLKLSNGF</sequence>
<evidence type="ECO:0000313" key="1">
    <source>
        <dbReference type="EMBL" id="KAI3684445.1"/>
    </source>
</evidence>
<protein>
    <submittedName>
        <fullName evidence="1">Uncharacterized protein</fullName>
    </submittedName>
</protein>
<gene>
    <name evidence="1" type="ORF">L6452_33669</name>
</gene>
<reference evidence="2" key="1">
    <citation type="journal article" date="2022" name="Mol. Ecol. Resour.">
        <title>The genomes of chicory, endive, great burdock and yacon provide insights into Asteraceae palaeo-polyploidization history and plant inulin production.</title>
        <authorList>
            <person name="Fan W."/>
            <person name="Wang S."/>
            <person name="Wang H."/>
            <person name="Wang A."/>
            <person name="Jiang F."/>
            <person name="Liu H."/>
            <person name="Zhao H."/>
            <person name="Xu D."/>
            <person name="Zhang Y."/>
        </authorList>
    </citation>
    <scope>NUCLEOTIDE SEQUENCE [LARGE SCALE GENOMIC DNA]</scope>
    <source>
        <strain evidence="2">cv. Niubang</strain>
    </source>
</reference>
<dbReference type="EMBL" id="CM042058">
    <property type="protein sequence ID" value="KAI3684445.1"/>
    <property type="molecule type" value="Genomic_DNA"/>
</dbReference>
<organism evidence="1 2">
    <name type="scientific">Arctium lappa</name>
    <name type="common">Greater burdock</name>
    <name type="synonym">Lappa major</name>
    <dbReference type="NCBI Taxonomy" id="4217"/>
    <lineage>
        <taxon>Eukaryota</taxon>
        <taxon>Viridiplantae</taxon>
        <taxon>Streptophyta</taxon>
        <taxon>Embryophyta</taxon>
        <taxon>Tracheophyta</taxon>
        <taxon>Spermatophyta</taxon>
        <taxon>Magnoliopsida</taxon>
        <taxon>eudicotyledons</taxon>
        <taxon>Gunneridae</taxon>
        <taxon>Pentapetalae</taxon>
        <taxon>asterids</taxon>
        <taxon>campanulids</taxon>
        <taxon>Asterales</taxon>
        <taxon>Asteraceae</taxon>
        <taxon>Carduoideae</taxon>
        <taxon>Cardueae</taxon>
        <taxon>Arctiinae</taxon>
        <taxon>Arctium</taxon>
    </lineage>
</organism>
<proteinExistence type="predicted"/>
<evidence type="ECO:0000313" key="2">
    <source>
        <dbReference type="Proteomes" id="UP001055879"/>
    </source>
</evidence>
<comment type="caution">
    <text evidence="1">The sequence shown here is derived from an EMBL/GenBank/DDBJ whole genome shotgun (WGS) entry which is preliminary data.</text>
</comment>